<accession>A0AA86NEM9</accession>
<keyword evidence="1" id="KW-0689">Ribosomal protein</keyword>
<evidence type="ECO:0000313" key="1">
    <source>
        <dbReference type="EMBL" id="CAI9918317.1"/>
    </source>
</evidence>
<organism evidence="1">
    <name type="scientific">Hexamita inflata</name>
    <dbReference type="NCBI Taxonomy" id="28002"/>
    <lineage>
        <taxon>Eukaryota</taxon>
        <taxon>Metamonada</taxon>
        <taxon>Diplomonadida</taxon>
        <taxon>Hexamitidae</taxon>
        <taxon>Hexamitinae</taxon>
        <taxon>Hexamita</taxon>
    </lineage>
</organism>
<proteinExistence type="predicted"/>
<keyword evidence="6" id="KW-1185">Reference proteome</keyword>
<dbReference type="AlphaFoldDB" id="A0AA86NEM9"/>
<dbReference type="SUPFAM" id="SSF55315">
    <property type="entry name" value="L30e-like"/>
    <property type="match status" value="1"/>
</dbReference>
<protein>
    <submittedName>
        <fullName evidence="1">Ribosomal protein</fullName>
    </submittedName>
    <submittedName>
        <fullName evidence="3">Ribosomal_protein</fullName>
    </submittedName>
</protein>
<evidence type="ECO:0000313" key="6">
    <source>
        <dbReference type="Proteomes" id="UP001642409"/>
    </source>
</evidence>
<comment type="caution">
    <text evidence="1">The sequence shown here is derived from an EMBL/GenBank/DDBJ whole genome shotgun (WGS) entry which is preliminary data.</text>
</comment>
<sequence>MQQLPEQIKEMKVVFNKIKSRGKIITGFKRCIQTMERMDKLPLFVLISTDCNELAFKRLILDASEKKGLFVSQRVPKIIMSQLLDVKENEAQVCVILDFGERWTPLDKKMFDKWFL</sequence>
<reference evidence="3 6" key="2">
    <citation type="submission" date="2024-07" db="EMBL/GenBank/DDBJ databases">
        <authorList>
            <person name="Akdeniz Z."/>
        </authorList>
    </citation>
    <scope>NUCLEOTIDE SEQUENCE [LARGE SCALE GENOMIC DNA]</scope>
</reference>
<dbReference type="EMBL" id="CATOUU010000495">
    <property type="protein sequence ID" value="CAI9931656.1"/>
    <property type="molecule type" value="Genomic_DNA"/>
</dbReference>
<gene>
    <name evidence="3" type="ORF">HINF_LOCUS13663</name>
    <name evidence="2" type="ORF">HINF_LOCUS19301</name>
    <name evidence="4" type="ORF">HINF_LOCUS37848</name>
    <name evidence="5" type="ORF">HINF_LOCUS38929</name>
    <name evidence="1" type="ORF">HINF_LOCUS5962</name>
</gene>
<reference evidence="1" key="1">
    <citation type="submission" date="2023-06" db="EMBL/GenBank/DDBJ databases">
        <authorList>
            <person name="Kurt Z."/>
        </authorList>
    </citation>
    <scope>NUCLEOTIDE SEQUENCE</scope>
</reference>
<dbReference type="Proteomes" id="UP001642409">
    <property type="component" value="Unassembled WGS sequence"/>
</dbReference>
<dbReference type="EMBL" id="CAXDID020000149">
    <property type="protein sequence ID" value="CAL6041276.1"/>
    <property type="molecule type" value="Genomic_DNA"/>
</dbReference>
<evidence type="ECO:0000313" key="3">
    <source>
        <dbReference type="EMBL" id="CAL5994682.1"/>
    </source>
</evidence>
<dbReference type="EMBL" id="CAXDID020000142">
    <property type="protein sequence ID" value="CAL6039421.1"/>
    <property type="molecule type" value="Genomic_DNA"/>
</dbReference>
<dbReference type="EMBL" id="CAXDID020000032">
    <property type="protein sequence ID" value="CAL5994682.1"/>
    <property type="molecule type" value="Genomic_DNA"/>
</dbReference>
<evidence type="ECO:0000313" key="5">
    <source>
        <dbReference type="EMBL" id="CAL6041276.1"/>
    </source>
</evidence>
<evidence type="ECO:0000313" key="4">
    <source>
        <dbReference type="EMBL" id="CAL6039421.1"/>
    </source>
</evidence>
<evidence type="ECO:0000313" key="2">
    <source>
        <dbReference type="EMBL" id="CAI9931656.1"/>
    </source>
</evidence>
<name>A0AA86NEM9_9EUKA</name>
<dbReference type="GO" id="GO:0005840">
    <property type="term" value="C:ribosome"/>
    <property type="evidence" value="ECO:0007669"/>
    <property type="project" value="UniProtKB-KW"/>
</dbReference>
<keyword evidence="1" id="KW-0687">Ribonucleoprotein</keyword>
<dbReference type="EMBL" id="CATOUU010000154">
    <property type="protein sequence ID" value="CAI9918317.1"/>
    <property type="molecule type" value="Genomic_DNA"/>
</dbReference>
<dbReference type="InterPro" id="IPR029064">
    <property type="entry name" value="Ribosomal_eL30-like_sf"/>
</dbReference>